<dbReference type="PANTHER" id="PTHR44688">
    <property type="entry name" value="DNA-BINDING TRANSCRIPTIONAL ACTIVATOR DEVR_DOSR"/>
    <property type="match status" value="1"/>
</dbReference>
<gene>
    <name evidence="5" type="ORF">CBI38_03930</name>
</gene>
<evidence type="ECO:0000313" key="5">
    <source>
        <dbReference type="EMBL" id="AWK70845.1"/>
    </source>
</evidence>
<evidence type="ECO:0000256" key="1">
    <source>
        <dbReference type="ARBA" id="ARBA00023015"/>
    </source>
</evidence>
<dbReference type="GO" id="GO:0006355">
    <property type="term" value="P:regulation of DNA-templated transcription"/>
    <property type="evidence" value="ECO:0007669"/>
    <property type="project" value="InterPro"/>
</dbReference>
<evidence type="ECO:0000256" key="3">
    <source>
        <dbReference type="ARBA" id="ARBA00023163"/>
    </source>
</evidence>
<keyword evidence="3" id="KW-0804">Transcription</keyword>
<dbReference type="PRINTS" id="PR00038">
    <property type="entry name" value="HTHLUXR"/>
</dbReference>
<feature type="domain" description="HTH luxR-type" evidence="4">
    <location>
        <begin position="477"/>
        <end position="542"/>
    </location>
</feature>
<dbReference type="Pfam" id="PF00196">
    <property type="entry name" value="GerE"/>
    <property type="match status" value="1"/>
</dbReference>
<dbReference type="InterPro" id="IPR036388">
    <property type="entry name" value="WH-like_DNA-bd_sf"/>
</dbReference>
<dbReference type="SUPFAM" id="SSF48452">
    <property type="entry name" value="TPR-like"/>
    <property type="match status" value="1"/>
</dbReference>
<evidence type="ECO:0000313" key="6">
    <source>
        <dbReference type="Proteomes" id="UP000245711"/>
    </source>
</evidence>
<keyword evidence="6" id="KW-1185">Reference proteome</keyword>
<organism evidence="5 6">
    <name type="scientific">Rhodococcus oxybenzonivorans</name>
    <dbReference type="NCBI Taxonomy" id="1990687"/>
    <lineage>
        <taxon>Bacteria</taxon>
        <taxon>Bacillati</taxon>
        <taxon>Actinomycetota</taxon>
        <taxon>Actinomycetes</taxon>
        <taxon>Mycobacteriales</taxon>
        <taxon>Nocardiaceae</taxon>
        <taxon>Rhodococcus</taxon>
    </lineage>
</organism>
<dbReference type="EMBL" id="CP021354">
    <property type="protein sequence ID" value="AWK70845.1"/>
    <property type="molecule type" value="Genomic_DNA"/>
</dbReference>
<name>A0A2S2BQF5_9NOCA</name>
<dbReference type="KEGG" id="roz:CBI38_03930"/>
<evidence type="ECO:0000256" key="2">
    <source>
        <dbReference type="ARBA" id="ARBA00023125"/>
    </source>
</evidence>
<protein>
    <submittedName>
        <fullName evidence="5">Helix-turn-helix transcriptional regulator</fullName>
    </submittedName>
</protein>
<dbReference type="Gene3D" id="1.10.10.10">
    <property type="entry name" value="Winged helix-like DNA-binding domain superfamily/Winged helix DNA-binding domain"/>
    <property type="match status" value="1"/>
</dbReference>
<evidence type="ECO:0000259" key="4">
    <source>
        <dbReference type="PROSITE" id="PS50043"/>
    </source>
</evidence>
<dbReference type="InterPro" id="IPR016032">
    <property type="entry name" value="Sig_transdc_resp-reg_C-effctor"/>
</dbReference>
<proteinExistence type="predicted"/>
<dbReference type="SMART" id="SM00421">
    <property type="entry name" value="HTH_LUXR"/>
    <property type="match status" value="1"/>
</dbReference>
<reference evidence="5 6" key="1">
    <citation type="submission" date="2017-05" db="EMBL/GenBank/DDBJ databases">
        <title>Isolation of Rhodococcus sp. S2-17 biodegrading of BP-3.</title>
        <authorList>
            <person name="Lee Y."/>
            <person name="Kim K.H."/>
            <person name="Chun B.H."/>
            <person name="Jung H.S."/>
            <person name="Jeon C.O."/>
        </authorList>
    </citation>
    <scope>NUCLEOTIDE SEQUENCE [LARGE SCALE GENOMIC DNA]</scope>
    <source>
        <strain evidence="5 6">S2-17</strain>
    </source>
</reference>
<dbReference type="Proteomes" id="UP000245711">
    <property type="component" value="Chromosome"/>
</dbReference>
<dbReference type="PROSITE" id="PS50043">
    <property type="entry name" value="HTH_LUXR_2"/>
    <property type="match status" value="1"/>
</dbReference>
<dbReference type="OrthoDB" id="27092at2"/>
<dbReference type="GO" id="GO:0003677">
    <property type="term" value="F:DNA binding"/>
    <property type="evidence" value="ECO:0007669"/>
    <property type="project" value="UniProtKB-KW"/>
</dbReference>
<keyword evidence="1" id="KW-0805">Transcription regulation</keyword>
<dbReference type="CDD" id="cd06170">
    <property type="entry name" value="LuxR_C_like"/>
    <property type="match status" value="1"/>
</dbReference>
<dbReference type="RefSeq" id="WP_109326568.1">
    <property type="nucleotide sequence ID" value="NZ_CP021354.1"/>
</dbReference>
<dbReference type="SUPFAM" id="SSF46894">
    <property type="entry name" value="C-terminal effector domain of the bipartite response regulators"/>
    <property type="match status" value="1"/>
</dbReference>
<accession>A0A2S2BQF5</accession>
<dbReference type="PROSITE" id="PS00622">
    <property type="entry name" value="HTH_LUXR_1"/>
    <property type="match status" value="1"/>
</dbReference>
<dbReference type="AlphaFoldDB" id="A0A2S2BQF5"/>
<dbReference type="Gene3D" id="1.25.40.10">
    <property type="entry name" value="Tetratricopeptide repeat domain"/>
    <property type="match status" value="1"/>
</dbReference>
<dbReference type="InterPro" id="IPR011990">
    <property type="entry name" value="TPR-like_helical_dom_sf"/>
</dbReference>
<dbReference type="InterPro" id="IPR000792">
    <property type="entry name" value="Tscrpt_reg_LuxR_C"/>
</dbReference>
<sequence>MSDDTSALRTGREAYTRQDWSVAYTQLSNADRQEPLGGTDLERLAVAAYLIGEDDAATEFWTRAVNQWGRSSDPVSAARCAFWLGLALSLRGEQVRGGGWLGRAQKLLDTTGVDCPERGYLLVPLGLQRLAEGDGAAAREVFSTAAVIGERFADPDLISLGALGTGHALIVLGRHLDGVAAFDEAMIRVTSEEVSPIVTGIVYCAVIEQCQRIFDLRRSQEWTAALTRWCSAQPDLVPYRGQCLVHRAEILQLQGAWAESMEAARRAHRRLTQPTVHAAVGSASYLMAELHRLRGEFAQAEKLYTEANKWGRPPRPGLALLRMMQGRVGSAVACIRREVDETLDPLEQARLLPACVEIMLAAHDVASARAAAAALETLAARLDIPYLHAVAAQASGSVLLAESQAQNAVAVLREAWERWNLIGAPYEAARVRELIGRACRELGDVDTARMEFDLAAATYRDLAAAPDLERVRTEVGTESSASPLTPRELNVLRLVAAGKTNRAVAEDLFLSEKTVARHLSNIFLKLGISSRSAATAYAYEHRLVEPSA</sequence>
<dbReference type="PANTHER" id="PTHR44688:SF16">
    <property type="entry name" value="DNA-BINDING TRANSCRIPTIONAL ACTIVATOR DEVR_DOSR"/>
    <property type="match status" value="1"/>
</dbReference>
<keyword evidence="2" id="KW-0238">DNA-binding</keyword>